<evidence type="ECO:0000256" key="1">
    <source>
        <dbReference type="SAM" id="MobiDB-lite"/>
    </source>
</evidence>
<dbReference type="AlphaFoldDB" id="A0A7W0DI37"/>
<feature type="compositionally biased region" description="Low complexity" evidence="1">
    <location>
        <begin position="1"/>
        <end position="15"/>
    </location>
</feature>
<dbReference type="RefSeq" id="WP_181656130.1">
    <property type="nucleotide sequence ID" value="NZ_JACEHE010000002.1"/>
</dbReference>
<feature type="region of interest" description="Disordered" evidence="1">
    <location>
        <begin position="1"/>
        <end position="23"/>
    </location>
</feature>
<evidence type="ECO:0000313" key="3">
    <source>
        <dbReference type="Proteomes" id="UP000545761"/>
    </source>
</evidence>
<sequence length="175" mass="18413">MTHASSPYYTTTSTSQGAKQGGLGVPSDKITVIHLGVRIPDVLIKRETSDHIVDAPEIPGTRGATARLLRRWRPHKRGEGAAGGRGVSHRVEFVQADEETLRRLYQTAVALLSIALRGIRAAATGSDGRGVPVVAAKAASIPEVVGDAALLFDLIASTNLLMPSGACTTRQPARS</sequence>
<name>A0A7W0DI37_9ACTN</name>
<organism evidence="2 3">
    <name type="scientific">Streptomyces himalayensis subsp. himalayensis</name>
    <dbReference type="NCBI Taxonomy" id="2756131"/>
    <lineage>
        <taxon>Bacteria</taxon>
        <taxon>Bacillati</taxon>
        <taxon>Actinomycetota</taxon>
        <taxon>Actinomycetes</taxon>
        <taxon>Kitasatosporales</taxon>
        <taxon>Streptomycetaceae</taxon>
        <taxon>Streptomyces</taxon>
        <taxon>Streptomyces himalayensis</taxon>
    </lineage>
</organism>
<evidence type="ECO:0000313" key="2">
    <source>
        <dbReference type="EMBL" id="MBA2945195.1"/>
    </source>
</evidence>
<protein>
    <submittedName>
        <fullName evidence="2">Uncharacterized protein</fullName>
    </submittedName>
</protein>
<proteinExistence type="predicted"/>
<gene>
    <name evidence="2" type="ORF">H1D24_04980</name>
</gene>
<accession>A0A7W0DI37</accession>
<dbReference type="EMBL" id="JACEHE010000002">
    <property type="protein sequence ID" value="MBA2945195.1"/>
    <property type="molecule type" value="Genomic_DNA"/>
</dbReference>
<dbReference type="Proteomes" id="UP000545761">
    <property type="component" value="Unassembled WGS sequence"/>
</dbReference>
<reference evidence="2 3" key="1">
    <citation type="submission" date="2020-07" db="EMBL/GenBank/DDBJ databases">
        <title>Streptomyces isolated from Indian soil.</title>
        <authorList>
            <person name="Mandal S."/>
            <person name="Maiti P.K."/>
        </authorList>
    </citation>
    <scope>NUCLEOTIDE SEQUENCE [LARGE SCALE GENOMIC DNA]</scope>
    <source>
        <strain evidence="2 3">PSKA28</strain>
    </source>
</reference>
<comment type="caution">
    <text evidence="2">The sequence shown here is derived from an EMBL/GenBank/DDBJ whole genome shotgun (WGS) entry which is preliminary data.</text>
</comment>